<evidence type="ECO:0000256" key="1">
    <source>
        <dbReference type="ARBA" id="ARBA00001698"/>
    </source>
</evidence>
<keyword evidence="16" id="KW-0594">Phospholipid biosynthesis</keyword>
<keyword evidence="21" id="KW-1185">Reference proteome</keyword>
<evidence type="ECO:0000256" key="12">
    <source>
        <dbReference type="ARBA" id="ARBA00022695"/>
    </source>
</evidence>
<evidence type="ECO:0000256" key="6">
    <source>
        <dbReference type="ARBA" id="ARBA00012487"/>
    </source>
</evidence>
<dbReference type="EC" id="2.7.7.41" evidence="6 18"/>
<evidence type="ECO:0000256" key="15">
    <source>
        <dbReference type="ARBA" id="ARBA00023136"/>
    </source>
</evidence>
<keyword evidence="15 19" id="KW-0472">Membrane</keyword>
<keyword evidence="8" id="KW-1003">Cell membrane</keyword>
<keyword evidence="11 18" id="KW-0812">Transmembrane</keyword>
<reference evidence="20 21" key="1">
    <citation type="submission" date="2018-03" db="EMBL/GenBank/DDBJ databases">
        <title>A gene transfer event suggests a long-term partnership between eustigmatophyte algae and a novel lineage of endosymbiotic bacteria.</title>
        <authorList>
            <person name="Yurchenko T."/>
            <person name="Sevcikova T."/>
            <person name="Pribyl P."/>
            <person name="El Karkouri K."/>
            <person name="Klimes V."/>
            <person name="Amaral R."/>
            <person name="Zbrankova V."/>
            <person name="Kim E."/>
            <person name="Raoult D."/>
            <person name="Santos L.M.A."/>
            <person name="Elias M."/>
        </authorList>
    </citation>
    <scope>NUCLEOTIDE SEQUENCE [LARGE SCALE GENOMIC DNA]</scope>
    <source>
        <strain evidence="20">CCALA 838</strain>
    </source>
</reference>
<evidence type="ECO:0000256" key="14">
    <source>
        <dbReference type="ARBA" id="ARBA00023098"/>
    </source>
</evidence>
<comment type="pathway">
    <text evidence="3 18">Phospholipid metabolism; CDP-diacylglycerol biosynthesis; CDP-diacylglycerol from sn-glycerol 3-phosphate: step 3/3.</text>
</comment>
<evidence type="ECO:0000313" key="21">
    <source>
        <dbReference type="Proteomes" id="UP000241762"/>
    </source>
</evidence>
<evidence type="ECO:0000256" key="13">
    <source>
        <dbReference type="ARBA" id="ARBA00022989"/>
    </source>
</evidence>
<dbReference type="PANTHER" id="PTHR46382">
    <property type="entry name" value="PHOSPHATIDATE CYTIDYLYLTRANSFERASE"/>
    <property type="match status" value="1"/>
</dbReference>
<keyword evidence="9" id="KW-0444">Lipid biosynthesis</keyword>
<evidence type="ECO:0000256" key="17">
    <source>
        <dbReference type="ARBA" id="ARBA00023264"/>
    </source>
</evidence>
<evidence type="ECO:0000256" key="16">
    <source>
        <dbReference type="ARBA" id="ARBA00023209"/>
    </source>
</evidence>
<keyword evidence="17" id="KW-1208">Phospholipid metabolism</keyword>
<dbReference type="PROSITE" id="PS01315">
    <property type="entry name" value="CDS"/>
    <property type="match status" value="1"/>
</dbReference>
<gene>
    <name evidence="20" type="ORF">phytr_12080</name>
</gene>
<evidence type="ECO:0000256" key="19">
    <source>
        <dbReference type="SAM" id="Phobius"/>
    </source>
</evidence>
<accession>A0A2P1PA40</accession>
<keyword evidence="10 18" id="KW-0808">Transferase</keyword>
<dbReference type="GO" id="GO:0004605">
    <property type="term" value="F:phosphatidate cytidylyltransferase activity"/>
    <property type="evidence" value="ECO:0007669"/>
    <property type="project" value="UniProtKB-EC"/>
</dbReference>
<keyword evidence="12 18" id="KW-0548">Nucleotidyltransferase</keyword>
<comment type="subcellular location">
    <subcellularLocation>
        <location evidence="2">Cell membrane</location>
        <topology evidence="2">Multi-pass membrane protein</topology>
    </subcellularLocation>
</comment>
<comment type="similarity">
    <text evidence="5 18">Belongs to the CDS family.</text>
</comment>
<keyword evidence="14" id="KW-0443">Lipid metabolism</keyword>
<feature type="transmembrane region" description="Helical" evidence="19">
    <location>
        <begin position="30"/>
        <end position="45"/>
    </location>
</feature>
<evidence type="ECO:0000256" key="11">
    <source>
        <dbReference type="ARBA" id="ARBA00022692"/>
    </source>
</evidence>
<evidence type="ECO:0000256" key="2">
    <source>
        <dbReference type="ARBA" id="ARBA00004651"/>
    </source>
</evidence>
<dbReference type="PANTHER" id="PTHR46382:SF1">
    <property type="entry name" value="PHOSPHATIDATE CYTIDYLYLTRANSFERASE"/>
    <property type="match status" value="1"/>
</dbReference>
<evidence type="ECO:0000256" key="18">
    <source>
        <dbReference type="RuleBase" id="RU003938"/>
    </source>
</evidence>
<feature type="transmembrane region" description="Helical" evidence="19">
    <location>
        <begin position="113"/>
        <end position="136"/>
    </location>
</feature>
<comment type="pathway">
    <text evidence="4">Lipid metabolism.</text>
</comment>
<evidence type="ECO:0000256" key="9">
    <source>
        <dbReference type="ARBA" id="ARBA00022516"/>
    </source>
</evidence>
<dbReference type="InterPro" id="IPR000374">
    <property type="entry name" value="PC_trans"/>
</dbReference>
<evidence type="ECO:0000313" key="20">
    <source>
        <dbReference type="EMBL" id="AVP88133.1"/>
    </source>
</evidence>
<feature type="transmembrane region" description="Helical" evidence="19">
    <location>
        <begin position="57"/>
        <end position="75"/>
    </location>
</feature>
<dbReference type="GO" id="GO:0016024">
    <property type="term" value="P:CDP-diacylglycerol biosynthetic process"/>
    <property type="evidence" value="ECO:0007669"/>
    <property type="project" value="UniProtKB-UniPathway"/>
</dbReference>
<name>A0A2P1PA40_9RICK</name>
<dbReference type="RefSeq" id="WP_106874947.1">
    <property type="nucleotide sequence ID" value="NZ_CP027845.1"/>
</dbReference>
<dbReference type="KEGG" id="ptc:phytr_12080"/>
<organism evidence="20 21">
    <name type="scientific">Candidatus Phycorickettsia trachydisci</name>
    <dbReference type="NCBI Taxonomy" id="2115978"/>
    <lineage>
        <taxon>Bacteria</taxon>
        <taxon>Pseudomonadati</taxon>
        <taxon>Pseudomonadota</taxon>
        <taxon>Alphaproteobacteria</taxon>
        <taxon>Rickettsiales</taxon>
        <taxon>Rickettsiaceae</taxon>
        <taxon>Candidatus Phycorickettsia</taxon>
    </lineage>
</organism>
<keyword evidence="13 19" id="KW-1133">Transmembrane helix</keyword>
<evidence type="ECO:0000256" key="7">
    <source>
        <dbReference type="ARBA" id="ARBA00019373"/>
    </source>
</evidence>
<evidence type="ECO:0000256" key="8">
    <source>
        <dbReference type="ARBA" id="ARBA00022475"/>
    </source>
</evidence>
<proteinExistence type="inferred from homology"/>
<feature type="transmembrane region" description="Helical" evidence="19">
    <location>
        <begin position="81"/>
        <end position="101"/>
    </location>
</feature>
<feature type="transmembrane region" description="Helical" evidence="19">
    <location>
        <begin position="148"/>
        <end position="167"/>
    </location>
</feature>
<dbReference type="UniPathway" id="UPA00557">
    <property type="reaction ID" value="UER00614"/>
</dbReference>
<dbReference type="Pfam" id="PF01148">
    <property type="entry name" value="CTP_transf_1"/>
    <property type="match status" value="1"/>
</dbReference>
<protein>
    <recommendedName>
        <fullName evidence="7 18">Phosphatidate cytidylyltransferase</fullName>
        <ecNumber evidence="6 18">2.7.7.41</ecNumber>
    </recommendedName>
</protein>
<evidence type="ECO:0000256" key="4">
    <source>
        <dbReference type="ARBA" id="ARBA00005189"/>
    </source>
</evidence>
<evidence type="ECO:0000256" key="5">
    <source>
        <dbReference type="ARBA" id="ARBA00010185"/>
    </source>
</evidence>
<sequence>MYSHLHLRILSSVVIFIIFTFVTVLSRKGYVVLIGLVGLFMGIEWRRMTYKTSYAKYGLILIMPILCLLYLRFFYNYHFALLYFYGIWATDTFAMLGGKTFGGPKLVRKISPLKTWSGLLCGCIASAMIWDMGYYFFELRSLSVNPLFYGFINGLVAQASDIFISYFKRKSDIKDSGNLIPGHGGFLDRFDSIIFSAPLLLWMLK</sequence>
<dbReference type="OrthoDB" id="9799199at2"/>
<evidence type="ECO:0000256" key="3">
    <source>
        <dbReference type="ARBA" id="ARBA00005119"/>
    </source>
</evidence>
<dbReference type="AlphaFoldDB" id="A0A2P1PA40"/>
<feature type="transmembrane region" description="Helical" evidence="19">
    <location>
        <begin position="7"/>
        <end position="24"/>
    </location>
</feature>
<dbReference type="EMBL" id="CP027845">
    <property type="protein sequence ID" value="AVP88133.1"/>
    <property type="molecule type" value="Genomic_DNA"/>
</dbReference>
<dbReference type="GO" id="GO:0005886">
    <property type="term" value="C:plasma membrane"/>
    <property type="evidence" value="ECO:0007669"/>
    <property type="project" value="UniProtKB-SubCell"/>
</dbReference>
<comment type="catalytic activity">
    <reaction evidence="1 18">
        <text>a 1,2-diacyl-sn-glycero-3-phosphate + CTP + H(+) = a CDP-1,2-diacyl-sn-glycerol + diphosphate</text>
        <dbReference type="Rhea" id="RHEA:16229"/>
        <dbReference type="ChEBI" id="CHEBI:15378"/>
        <dbReference type="ChEBI" id="CHEBI:33019"/>
        <dbReference type="ChEBI" id="CHEBI:37563"/>
        <dbReference type="ChEBI" id="CHEBI:58332"/>
        <dbReference type="ChEBI" id="CHEBI:58608"/>
        <dbReference type="EC" id="2.7.7.41"/>
    </reaction>
</comment>
<evidence type="ECO:0000256" key="10">
    <source>
        <dbReference type="ARBA" id="ARBA00022679"/>
    </source>
</evidence>
<dbReference type="Proteomes" id="UP000241762">
    <property type="component" value="Chromosome"/>
</dbReference>